<evidence type="ECO:0000313" key="10">
    <source>
        <dbReference type="Proteomes" id="UP000295416"/>
    </source>
</evidence>
<dbReference type="CDD" id="cd01146">
    <property type="entry name" value="FhuD"/>
    <property type="match status" value="1"/>
</dbReference>
<evidence type="ECO:0000256" key="3">
    <source>
        <dbReference type="ARBA" id="ARBA00022448"/>
    </source>
</evidence>
<evidence type="ECO:0000256" key="2">
    <source>
        <dbReference type="ARBA" id="ARBA00008814"/>
    </source>
</evidence>
<dbReference type="FunFam" id="3.40.50.1980:FF:000003">
    <property type="entry name" value="Iron ABC transporter substrate-binding protein"/>
    <property type="match status" value="1"/>
</dbReference>
<dbReference type="SUPFAM" id="SSF53807">
    <property type="entry name" value="Helical backbone' metal receptor"/>
    <property type="match status" value="1"/>
</dbReference>
<keyword evidence="6" id="KW-0449">Lipoprotein</keyword>
<evidence type="ECO:0000256" key="5">
    <source>
        <dbReference type="ARBA" id="ARBA00023139"/>
    </source>
</evidence>
<keyword evidence="10" id="KW-1185">Reference proteome</keyword>
<sequence length="336" mass="37653">MVENDYQVGFPEGEMTMKKKLILFSVIIAVILALAGCGKGTDQSKSESDKNTSDTYDIKHAMGKTKIGNDPKRIVSLTNESTEALLAMGIKPVGAVKSWEGDPWYKHIKDKMKGVKVVGEESQVNLEAIAKLHPDLIIGNKMRQEKIYPQLSKIAPTVFSETLRGDWKENFKLYAKAVGKEDKGKEVLQDYDNHVQTLHDKLGDKLNNKISLVRFMPSDIRIYHKDTFAGIILSQVGFKRPANQDKDDFAAQHLTKEMIPKMGGDYIFYFTYETGDGNASKAEKEWTNDPLWKNLSAVKQGHAYQVSDAVWNTSGGVISANMVLDDLEKIFLKDSK</sequence>
<evidence type="ECO:0000256" key="6">
    <source>
        <dbReference type="ARBA" id="ARBA00023288"/>
    </source>
</evidence>
<comment type="caution">
    <text evidence="9">The sequence shown here is derived from an EMBL/GenBank/DDBJ whole genome shotgun (WGS) entry which is preliminary data.</text>
</comment>
<keyword evidence="4" id="KW-0732">Signal</keyword>
<protein>
    <submittedName>
        <fullName evidence="9">Iron complex transport system substrate-binding protein</fullName>
    </submittedName>
</protein>
<reference evidence="9 10" key="1">
    <citation type="submission" date="2019-03" db="EMBL/GenBank/DDBJ databases">
        <title>Genomic Encyclopedia of Type Strains, Phase IV (KMG-IV): sequencing the most valuable type-strain genomes for metagenomic binning, comparative biology and taxonomic classification.</title>
        <authorList>
            <person name="Goeker M."/>
        </authorList>
    </citation>
    <scope>NUCLEOTIDE SEQUENCE [LARGE SCALE GENOMIC DNA]</scope>
    <source>
        <strain evidence="9 10">DSM 19377</strain>
    </source>
</reference>
<dbReference type="PANTHER" id="PTHR30532">
    <property type="entry name" value="IRON III DICITRATE-BINDING PERIPLASMIC PROTEIN"/>
    <property type="match status" value="1"/>
</dbReference>
<dbReference type="Gene3D" id="3.40.50.1980">
    <property type="entry name" value="Nitrogenase molybdenum iron protein domain"/>
    <property type="match status" value="2"/>
</dbReference>
<dbReference type="AlphaFoldDB" id="A0A4R2P6Y8"/>
<name>A0A4R2P6Y8_9BACL</name>
<dbReference type="GO" id="GO:1901678">
    <property type="term" value="P:iron coordination entity transport"/>
    <property type="evidence" value="ECO:0007669"/>
    <property type="project" value="UniProtKB-ARBA"/>
</dbReference>
<evidence type="ECO:0000256" key="4">
    <source>
        <dbReference type="ARBA" id="ARBA00022729"/>
    </source>
</evidence>
<dbReference type="FunFam" id="3.40.50.1980:FF:000018">
    <property type="entry name" value="Iron(III) dicitrate-binding periplasmic protein"/>
    <property type="match status" value="1"/>
</dbReference>
<evidence type="ECO:0000259" key="8">
    <source>
        <dbReference type="PROSITE" id="PS50983"/>
    </source>
</evidence>
<dbReference type="EMBL" id="SLXK01000005">
    <property type="protein sequence ID" value="TCP30633.1"/>
    <property type="molecule type" value="Genomic_DNA"/>
</dbReference>
<dbReference type="Pfam" id="PF01497">
    <property type="entry name" value="Peripla_BP_2"/>
    <property type="match status" value="1"/>
</dbReference>
<comment type="similarity">
    <text evidence="2">Belongs to the bacterial solute-binding protein 8 family.</text>
</comment>
<keyword evidence="7" id="KW-1133">Transmembrane helix</keyword>
<keyword evidence="3" id="KW-0813">Transport</keyword>
<dbReference type="InterPro" id="IPR002491">
    <property type="entry name" value="ABC_transptr_periplasmic_BD"/>
</dbReference>
<feature type="domain" description="Fe/B12 periplasmic-binding" evidence="8">
    <location>
        <begin position="73"/>
        <end position="335"/>
    </location>
</feature>
<comment type="subcellular location">
    <subcellularLocation>
        <location evidence="1">Cell membrane</location>
        <topology evidence="1">Lipid-anchor</topology>
    </subcellularLocation>
</comment>
<evidence type="ECO:0000256" key="7">
    <source>
        <dbReference type="SAM" id="Phobius"/>
    </source>
</evidence>
<evidence type="ECO:0000256" key="1">
    <source>
        <dbReference type="ARBA" id="ARBA00004193"/>
    </source>
</evidence>
<feature type="transmembrane region" description="Helical" evidence="7">
    <location>
        <begin position="21"/>
        <end position="41"/>
    </location>
</feature>
<proteinExistence type="inferred from homology"/>
<dbReference type="PROSITE" id="PS50983">
    <property type="entry name" value="FE_B12_PBP"/>
    <property type="match status" value="1"/>
</dbReference>
<evidence type="ECO:0000313" key="9">
    <source>
        <dbReference type="EMBL" id="TCP30633.1"/>
    </source>
</evidence>
<keyword evidence="7" id="KW-0812">Transmembrane</keyword>
<keyword evidence="5" id="KW-0564">Palmitate</keyword>
<dbReference type="Proteomes" id="UP000295416">
    <property type="component" value="Unassembled WGS sequence"/>
</dbReference>
<gene>
    <name evidence="9" type="ORF">EV207_105162</name>
</gene>
<accession>A0A4R2P6Y8</accession>
<dbReference type="GO" id="GO:0005886">
    <property type="term" value="C:plasma membrane"/>
    <property type="evidence" value="ECO:0007669"/>
    <property type="project" value="UniProtKB-SubCell"/>
</dbReference>
<dbReference type="InterPro" id="IPR051313">
    <property type="entry name" value="Bact_iron-sidero_bind"/>
</dbReference>
<organism evidence="9 10">
    <name type="scientific">Scopulibacillus darangshiensis</name>
    <dbReference type="NCBI Taxonomy" id="442528"/>
    <lineage>
        <taxon>Bacteria</taxon>
        <taxon>Bacillati</taxon>
        <taxon>Bacillota</taxon>
        <taxon>Bacilli</taxon>
        <taxon>Bacillales</taxon>
        <taxon>Sporolactobacillaceae</taxon>
        <taxon>Scopulibacillus</taxon>
    </lineage>
</organism>
<keyword evidence="7" id="KW-0472">Membrane</keyword>
<dbReference type="PANTHER" id="PTHR30532:SF21">
    <property type="entry name" value="SIDEROPHORE-BINDING LIPOPROTEIN YFIY-RELATED"/>
    <property type="match status" value="1"/>
</dbReference>
<dbReference type="GO" id="GO:0030288">
    <property type="term" value="C:outer membrane-bounded periplasmic space"/>
    <property type="evidence" value="ECO:0007669"/>
    <property type="project" value="TreeGrafter"/>
</dbReference>